<dbReference type="Pfam" id="PF04832">
    <property type="entry name" value="SOUL"/>
    <property type="match status" value="1"/>
</dbReference>
<reference evidence="2 3" key="1">
    <citation type="journal article" date="2018" name="Microbiome">
        <title>Fine metagenomic profile of the Mediterranean stratified and mixed water columns revealed by assembly and recruitment.</title>
        <authorList>
            <person name="Haro-Moreno J.M."/>
            <person name="Lopez-Perez M."/>
            <person name="De La Torre J.R."/>
            <person name="Picazo A."/>
            <person name="Camacho A."/>
            <person name="Rodriguez-Valera F."/>
        </authorList>
    </citation>
    <scope>NUCLEOTIDE SEQUENCE [LARGE SCALE GENOMIC DNA]</scope>
    <source>
        <strain evidence="2">MED-G50</strain>
    </source>
</reference>
<dbReference type="Proteomes" id="UP000252289">
    <property type="component" value="Unassembled WGS sequence"/>
</dbReference>
<dbReference type="SUPFAM" id="SSF55136">
    <property type="entry name" value="Probable bacterial effector-binding domain"/>
    <property type="match status" value="1"/>
</dbReference>
<evidence type="ECO:0000313" key="3">
    <source>
        <dbReference type="Proteomes" id="UP000252289"/>
    </source>
</evidence>
<proteinExistence type="predicted"/>
<sequence length="207" mass="23427">MKQILVIIIMLFSTPAWAEYEQPSYKVILEQDKFSIRDYSEVIVVETEVVASRRDATSEAFRKLFRYISGNNEANLEISMTSPVAQTLTNQDGEIGENWAVRFFLPRSLSEENIPKPSETGVAVVKLKAQKYGSVSFKGTQNDKKVSENLAKLEAFIAENDYEVSGPPVYAFYDPPFIPWFLRDNEILLPVIANQINSENPGGYKTE</sequence>
<comment type="caution">
    <text evidence="2">The sequence shown here is derived from an EMBL/GenBank/DDBJ whole genome shotgun (WGS) entry which is preliminary data.</text>
</comment>
<organism evidence="2 3">
    <name type="scientific">PS1 clade bacterium</name>
    <dbReference type="NCBI Taxonomy" id="2175152"/>
    <lineage>
        <taxon>Bacteria</taxon>
        <taxon>Pseudomonadati</taxon>
        <taxon>Pseudomonadota</taxon>
        <taxon>Alphaproteobacteria</taxon>
        <taxon>PS1 clade</taxon>
    </lineage>
</organism>
<feature type="signal peptide" evidence="1">
    <location>
        <begin position="1"/>
        <end position="18"/>
    </location>
</feature>
<gene>
    <name evidence="2" type="ORF">DBW64_01945</name>
</gene>
<dbReference type="InterPro" id="IPR006917">
    <property type="entry name" value="SOUL_heme-bd"/>
</dbReference>
<dbReference type="EMBL" id="QOQK01000005">
    <property type="protein sequence ID" value="RCL85030.1"/>
    <property type="molecule type" value="Genomic_DNA"/>
</dbReference>
<evidence type="ECO:0000256" key="1">
    <source>
        <dbReference type="SAM" id="SignalP"/>
    </source>
</evidence>
<dbReference type="PANTHER" id="PTHR11220">
    <property type="entry name" value="HEME-BINDING PROTEIN-RELATED"/>
    <property type="match status" value="1"/>
</dbReference>
<name>A0A368ENI4_9PROT</name>
<protein>
    <submittedName>
        <fullName evidence="2">Heme-binding protein</fullName>
    </submittedName>
</protein>
<dbReference type="AlphaFoldDB" id="A0A368ENI4"/>
<keyword evidence="1" id="KW-0732">Signal</keyword>
<feature type="chain" id="PRO_5016703510" evidence="1">
    <location>
        <begin position="19"/>
        <end position="207"/>
    </location>
</feature>
<dbReference type="Gene3D" id="3.20.80.10">
    <property type="entry name" value="Regulatory factor, effector binding domain"/>
    <property type="match status" value="1"/>
</dbReference>
<dbReference type="InterPro" id="IPR011256">
    <property type="entry name" value="Reg_factor_effector_dom_sf"/>
</dbReference>
<dbReference type="PANTHER" id="PTHR11220:SF1">
    <property type="entry name" value="HEME-BINDING PROTEIN 2"/>
    <property type="match status" value="1"/>
</dbReference>
<evidence type="ECO:0000313" key="2">
    <source>
        <dbReference type="EMBL" id="RCL85030.1"/>
    </source>
</evidence>
<accession>A0A368ENI4</accession>